<name>A0ABU6HNC3_9FLAO</name>
<evidence type="ECO:0000313" key="1">
    <source>
        <dbReference type="EMBL" id="MEC3874575.1"/>
    </source>
</evidence>
<reference evidence="1 2" key="1">
    <citation type="submission" date="2024-01" db="EMBL/GenBank/DDBJ databases">
        <title>Chryseobacterium sp. T9W2-O.</title>
        <authorList>
            <person name="Maltman C."/>
        </authorList>
    </citation>
    <scope>NUCLEOTIDE SEQUENCE [LARGE SCALE GENOMIC DNA]</scope>
    <source>
        <strain evidence="1 2">T9W2-O</strain>
    </source>
</reference>
<dbReference type="EMBL" id="JAYLAA010000012">
    <property type="protein sequence ID" value="MEC3874575.1"/>
    <property type="molecule type" value="Genomic_DNA"/>
</dbReference>
<keyword evidence="2" id="KW-1185">Reference proteome</keyword>
<organism evidence="1 2">
    <name type="scientific">Chryseobacterium salviniae</name>
    <dbReference type="NCBI Taxonomy" id="3101750"/>
    <lineage>
        <taxon>Bacteria</taxon>
        <taxon>Pseudomonadati</taxon>
        <taxon>Bacteroidota</taxon>
        <taxon>Flavobacteriia</taxon>
        <taxon>Flavobacteriales</taxon>
        <taxon>Weeksellaceae</taxon>
        <taxon>Chryseobacterium group</taxon>
        <taxon>Chryseobacterium</taxon>
    </lineage>
</organism>
<dbReference type="RefSeq" id="WP_326319647.1">
    <property type="nucleotide sequence ID" value="NZ_JAYLAA010000012.1"/>
</dbReference>
<protein>
    <submittedName>
        <fullName evidence="1">Uncharacterized protein</fullName>
    </submittedName>
</protein>
<sequence length="63" mass="7360">MNAEKKDCLSLLKGRYPDSPRYFSDSNDEIFAIQLSVQPFYAVSLNIQRVKSKNDDYENRRGK</sequence>
<gene>
    <name evidence="1" type="ORF">SOP96_02485</name>
</gene>
<accession>A0ABU6HNC3</accession>
<evidence type="ECO:0000313" key="2">
    <source>
        <dbReference type="Proteomes" id="UP001348397"/>
    </source>
</evidence>
<dbReference type="Proteomes" id="UP001348397">
    <property type="component" value="Unassembled WGS sequence"/>
</dbReference>
<proteinExistence type="predicted"/>
<comment type="caution">
    <text evidence="1">The sequence shown here is derived from an EMBL/GenBank/DDBJ whole genome shotgun (WGS) entry which is preliminary data.</text>
</comment>